<dbReference type="KEGG" id="clo:HMPREF0868_1566"/>
<keyword evidence="2" id="KW-1185">Reference proteome</keyword>
<proteinExistence type="predicted"/>
<sequence>MMNLQNDCYDAVFFVFMRPQECFKLAAHKESSIRFTATENGTSGCA</sequence>
<accession>D3QZC6</accession>
<name>D3QZC6_MAGIU</name>
<evidence type="ECO:0000313" key="2">
    <source>
        <dbReference type="Proteomes" id="UP000008234"/>
    </source>
</evidence>
<dbReference type="AlphaFoldDB" id="D3QZC6"/>
<organism evidence="1 2">
    <name type="scientific">Mageeibacillus indolicus (strain UPII9-5)</name>
    <name type="common">Clostridiales genomosp. BVAB3 (strain UPII9-5)</name>
    <dbReference type="NCBI Taxonomy" id="699246"/>
    <lineage>
        <taxon>Bacteria</taxon>
        <taxon>Bacillati</taxon>
        <taxon>Bacillota</taxon>
        <taxon>Clostridia</taxon>
        <taxon>Eubacteriales</taxon>
        <taxon>Oscillospiraceae</taxon>
        <taxon>Mageeibacillus</taxon>
    </lineage>
</organism>
<evidence type="ECO:0000313" key="1">
    <source>
        <dbReference type="EMBL" id="ADC91738.1"/>
    </source>
</evidence>
<dbReference type="HOGENOM" id="CLU_3185516_0_0_9"/>
<gene>
    <name evidence="1" type="ordered locus">HMPREF0868_1566</name>
</gene>
<dbReference type="EMBL" id="CP001850">
    <property type="protein sequence ID" value="ADC91738.1"/>
    <property type="molecule type" value="Genomic_DNA"/>
</dbReference>
<reference evidence="2" key="1">
    <citation type="submission" date="2009-12" db="EMBL/GenBank/DDBJ databases">
        <title>Sequence of Clostridiales genomosp. BVAB3 str. UPII9-5.</title>
        <authorList>
            <person name="Madupu R."/>
            <person name="Durkin A.S."/>
            <person name="Torralba M."/>
            <person name="Methe B."/>
            <person name="Sutton G.G."/>
            <person name="Strausberg R.L."/>
            <person name="Nelson K.E."/>
        </authorList>
    </citation>
    <scope>NUCLEOTIDE SEQUENCE [LARGE SCALE GENOMIC DNA]</scope>
    <source>
        <strain evidence="2">UPII9-5</strain>
    </source>
</reference>
<protein>
    <submittedName>
        <fullName evidence="1">Uncharacterized protein</fullName>
    </submittedName>
</protein>
<dbReference type="Proteomes" id="UP000008234">
    <property type="component" value="Chromosome"/>
</dbReference>